<dbReference type="AlphaFoldDB" id="A0A370DAP5"/>
<name>A0A370DAP5_9GAMM</name>
<proteinExistence type="predicted"/>
<gene>
    <name evidence="2" type="ORF">DIZ78_16180</name>
</gene>
<evidence type="ECO:0000256" key="1">
    <source>
        <dbReference type="SAM" id="MobiDB-lite"/>
    </source>
</evidence>
<accession>A0A370DAP5</accession>
<evidence type="ECO:0000313" key="3">
    <source>
        <dbReference type="Proteomes" id="UP000254771"/>
    </source>
</evidence>
<protein>
    <submittedName>
        <fullName evidence="2">Aldehyde dehydrogenase</fullName>
    </submittedName>
</protein>
<dbReference type="Proteomes" id="UP000254771">
    <property type="component" value="Unassembled WGS sequence"/>
</dbReference>
<organism evidence="2 3">
    <name type="scientific">endosymbiont of Escarpia spicata</name>
    <dbReference type="NCBI Taxonomy" id="2200908"/>
    <lineage>
        <taxon>Bacteria</taxon>
        <taxon>Pseudomonadati</taxon>
        <taxon>Pseudomonadota</taxon>
        <taxon>Gammaproteobacteria</taxon>
        <taxon>sulfur-oxidizing symbionts</taxon>
    </lineage>
</organism>
<sequence>MNRTVFFAVLIVLIGGIYYVLKTSDAPPEQDVTLTPKQYIELVERKKAARLAASKLEASMQRSEEKLKQAQQEANQR</sequence>
<keyword evidence="3" id="KW-1185">Reference proteome</keyword>
<evidence type="ECO:0000313" key="2">
    <source>
        <dbReference type="EMBL" id="RDH81975.1"/>
    </source>
</evidence>
<reference evidence="2 3" key="1">
    <citation type="journal article" date="2018" name="ISME J.">
        <title>Endosymbiont genomes yield clues of tubeworm success.</title>
        <authorList>
            <person name="Li Y."/>
            <person name="Liles M.R."/>
            <person name="Halanych K.M."/>
        </authorList>
    </citation>
    <scope>NUCLEOTIDE SEQUENCE [LARGE SCALE GENOMIC DNA]</scope>
    <source>
        <strain evidence="2">A1462</strain>
    </source>
</reference>
<comment type="caution">
    <text evidence="2">The sequence shown here is derived from an EMBL/GenBank/DDBJ whole genome shotgun (WGS) entry which is preliminary data.</text>
</comment>
<dbReference type="EMBL" id="QFXE01000021">
    <property type="protein sequence ID" value="RDH81975.1"/>
    <property type="molecule type" value="Genomic_DNA"/>
</dbReference>
<feature type="region of interest" description="Disordered" evidence="1">
    <location>
        <begin position="58"/>
        <end position="77"/>
    </location>
</feature>